<dbReference type="Gene3D" id="1.10.287.130">
    <property type="match status" value="1"/>
</dbReference>
<dbReference type="Gene3D" id="3.30.565.10">
    <property type="entry name" value="Histidine kinase-like ATPase, C-terminal domain"/>
    <property type="match status" value="1"/>
</dbReference>
<evidence type="ECO:0000259" key="12">
    <source>
        <dbReference type="PROSITE" id="PS50109"/>
    </source>
</evidence>
<dbReference type="SUPFAM" id="SSF55874">
    <property type="entry name" value="ATPase domain of HSP90 chaperone/DNA topoisomerase II/histidine kinase"/>
    <property type="match status" value="1"/>
</dbReference>
<dbReference type="Gene3D" id="6.10.340.10">
    <property type="match status" value="1"/>
</dbReference>
<dbReference type="Pfam" id="PF00672">
    <property type="entry name" value="HAMP"/>
    <property type="match status" value="1"/>
</dbReference>
<dbReference type="GO" id="GO:0016020">
    <property type="term" value="C:membrane"/>
    <property type="evidence" value="ECO:0007669"/>
    <property type="project" value="UniProtKB-SubCell"/>
</dbReference>
<evidence type="ECO:0000256" key="5">
    <source>
        <dbReference type="ARBA" id="ARBA00022679"/>
    </source>
</evidence>
<keyword evidence="4" id="KW-0597">Phosphoprotein</keyword>
<evidence type="ECO:0000256" key="11">
    <source>
        <dbReference type="SAM" id="Phobius"/>
    </source>
</evidence>
<feature type="transmembrane region" description="Helical" evidence="11">
    <location>
        <begin position="189"/>
        <end position="210"/>
    </location>
</feature>
<name>A0A7W5BXB6_9GAMM</name>
<dbReference type="InterPro" id="IPR005467">
    <property type="entry name" value="His_kinase_dom"/>
</dbReference>
<evidence type="ECO:0000256" key="2">
    <source>
        <dbReference type="ARBA" id="ARBA00004370"/>
    </source>
</evidence>
<evidence type="ECO:0000256" key="6">
    <source>
        <dbReference type="ARBA" id="ARBA00022692"/>
    </source>
</evidence>
<dbReference type="PROSITE" id="PS50109">
    <property type="entry name" value="HIS_KIN"/>
    <property type="match status" value="1"/>
</dbReference>
<gene>
    <name evidence="14" type="ORF">FHR96_001285</name>
</gene>
<dbReference type="AlphaFoldDB" id="A0A7W5BXB6"/>
<evidence type="ECO:0000313" key="14">
    <source>
        <dbReference type="EMBL" id="MBB3140423.1"/>
    </source>
</evidence>
<dbReference type="InterPro" id="IPR003594">
    <property type="entry name" value="HATPase_dom"/>
</dbReference>
<feature type="transmembrane region" description="Helical" evidence="11">
    <location>
        <begin position="20"/>
        <end position="39"/>
    </location>
</feature>
<evidence type="ECO:0000256" key="1">
    <source>
        <dbReference type="ARBA" id="ARBA00000085"/>
    </source>
</evidence>
<dbReference type="SMART" id="SM00388">
    <property type="entry name" value="HisKA"/>
    <property type="match status" value="1"/>
</dbReference>
<dbReference type="PANTHER" id="PTHR45436:SF5">
    <property type="entry name" value="SENSOR HISTIDINE KINASE TRCS"/>
    <property type="match status" value="1"/>
</dbReference>
<dbReference type="CDD" id="cd00075">
    <property type="entry name" value="HATPase"/>
    <property type="match status" value="1"/>
</dbReference>
<dbReference type="SUPFAM" id="SSF158472">
    <property type="entry name" value="HAMP domain-like"/>
    <property type="match status" value="1"/>
</dbReference>
<dbReference type="Proteomes" id="UP000525987">
    <property type="component" value="Unassembled WGS sequence"/>
</dbReference>
<dbReference type="InterPro" id="IPR004358">
    <property type="entry name" value="Sig_transdc_His_kin-like_C"/>
</dbReference>
<evidence type="ECO:0000313" key="15">
    <source>
        <dbReference type="Proteomes" id="UP000525987"/>
    </source>
</evidence>
<dbReference type="SUPFAM" id="SSF47384">
    <property type="entry name" value="Homodimeric domain of signal transducing histidine kinase"/>
    <property type="match status" value="1"/>
</dbReference>
<dbReference type="PROSITE" id="PS50885">
    <property type="entry name" value="HAMP"/>
    <property type="match status" value="1"/>
</dbReference>
<keyword evidence="6 11" id="KW-0812">Transmembrane</keyword>
<keyword evidence="8 11" id="KW-1133">Transmembrane helix</keyword>
<organism evidence="14 15">
    <name type="scientific">Halomonas organivorans</name>
    <dbReference type="NCBI Taxonomy" id="257772"/>
    <lineage>
        <taxon>Bacteria</taxon>
        <taxon>Pseudomonadati</taxon>
        <taxon>Pseudomonadota</taxon>
        <taxon>Gammaproteobacteria</taxon>
        <taxon>Oceanospirillales</taxon>
        <taxon>Halomonadaceae</taxon>
        <taxon>Halomonas</taxon>
    </lineage>
</organism>
<dbReference type="PANTHER" id="PTHR45436">
    <property type="entry name" value="SENSOR HISTIDINE KINASE YKOH"/>
    <property type="match status" value="1"/>
</dbReference>
<accession>A0A7W5BXB6</accession>
<keyword evidence="7 14" id="KW-0418">Kinase</keyword>
<dbReference type="InterPro" id="IPR036097">
    <property type="entry name" value="HisK_dim/P_sf"/>
</dbReference>
<sequence>MRGLACRLLAWGRSLFARIALVYLSGLLLLSVAVAWLAISQFDQLSRELQQRQEVGLADNLARVMRPALTEGANSAAARQTARHILAINPSLSLYVLDADGRVIADYAQPSCGIGSRVERDALEALLGESPMLPVMASSPCGGAPGIFSVARIRYGSADRSGYLYADLNKTSQASMVAMLRTSSITRTLVAAGGLAVLISGLLGLVWFALLTRRFSRLTAAVQRFAQGQWQARLDDPGRDELGRLGEAFNHMAGTIEAQVRALRETDRQRRELVANLSHDFRTPLTSLRGNVEHLLERDDLPVEERRRRLVGVLDNASRLTRLAQQLSTLARLDAYDSPLQCEAFSLAELAHDIVGKFQDQARQAGVTLAVEVDPGLPWVEADLGLIDRALANLIDNALRATPADGRVCLWAEAEEKTVRVGVSDDGVGIAPEELPLVTQRFHRTRDSRARGEGSGLGLSIVREIGERHGARLTIDSRPGRGTTVDFRLARADRDGAR</sequence>
<evidence type="ECO:0000256" key="8">
    <source>
        <dbReference type="ARBA" id="ARBA00022989"/>
    </source>
</evidence>
<dbReference type="PRINTS" id="PR00344">
    <property type="entry name" value="BCTRLSENSOR"/>
</dbReference>
<comment type="subcellular location">
    <subcellularLocation>
        <location evidence="2">Membrane</location>
    </subcellularLocation>
</comment>
<dbReference type="CDD" id="cd00082">
    <property type="entry name" value="HisKA"/>
    <property type="match status" value="1"/>
</dbReference>
<dbReference type="GO" id="GO:0000155">
    <property type="term" value="F:phosphorelay sensor kinase activity"/>
    <property type="evidence" value="ECO:0007669"/>
    <property type="project" value="InterPro"/>
</dbReference>
<evidence type="ECO:0000259" key="13">
    <source>
        <dbReference type="PROSITE" id="PS50885"/>
    </source>
</evidence>
<evidence type="ECO:0000256" key="10">
    <source>
        <dbReference type="ARBA" id="ARBA00023136"/>
    </source>
</evidence>
<dbReference type="Pfam" id="PF02518">
    <property type="entry name" value="HATPase_c"/>
    <property type="match status" value="1"/>
</dbReference>
<keyword evidence="10 11" id="KW-0472">Membrane</keyword>
<evidence type="ECO:0000256" key="4">
    <source>
        <dbReference type="ARBA" id="ARBA00022553"/>
    </source>
</evidence>
<evidence type="ECO:0000256" key="3">
    <source>
        <dbReference type="ARBA" id="ARBA00012438"/>
    </source>
</evidence>
<dbReference type="Pfam" id="PF00512">
    <property type="entry name" value="HisKA"/>
    <property type="match status" value="1"/>
</dbReference>
<reference evidence="14 15" key="1">
    <citation type="submission" date="2020-08" db="EMBL/GenBank/DDBJ databases">
        <title>Genomic Encyclopedia of Type Strains, Phase III (KMG-III): the genomes of soil and plant-associated and newly described type strains.</title>
        <authorList>
            <person name="Whitman W."/>
        </authorList>
    </citation>
    <scope>NUCLEOTIDE SEQUENCE [LARGE SCALE GENOMIC DNA]</scope>
    <source>
        <strain evidence="14 15">CECT 5995</strain>
    </source>
</reference>
<dbReference type="RefSeq" id="WP_183386814.1">
    <property type="nucleotide sequence ID" value="NZ_JACHXM010000004.1"/>
</dbReference>
<feature type="domain" description="HAMP" evidence="13">
    <location>
        <begin position="209"/>
        <end position="261"/>
    </location>
</feature>
<comment type="catalytic activity">
    <reaction evidence="1">
        <text>ATP + protein L-histidine = ADP + protein N-phospho-L-histidine.</text>
        <dbReference type="EC" id="2.7.13.3"/>
    </reaction>
</comment>
<dbReference type="SMART" id="SM00304">
    <property type="entry name" value="HAMP"/>
    <property type="match status" value="1"/>
</dbReference>
<dbReference type="InterPro" id="IPR003661">
    <property type="entry name" value="HisK_dim/P_dom"/>
</dbReference>
<evidence type="ECO:0000256" key="7">
    <source>
        <dbReference type="ARBA" id="ARBA00022777"/>
    </source>
</evidence>
<dbReference type="SMART" id="SM00387">
    <property type="entry name" value="HATPase_c"/>
    <property type="match status" value="1"/>
</dbReference>
<dbReference type="CDD" id="cd06225">
    <property type="entry name" value="HAMP"/>
    <property type="match status" value="1"/>
</dbReference>
<comment type="caution">
    <text evidence="14">The sequence shown here is derived from an EMBL/GenBank/DDBJ whole genome shotgun (WGS) entry which is preliminary data.</text>
</comment>
<feature type="domain" description="Histidine kinase" evidence="12">
    <location>
        <begin position="276"/>
        <end position="493"/>
    </location>
</feature>
<dbReference type="InterPro" id="IPR003660">
    <property type="entry name" value="HAMP_dom"/>
</dbReference>
<dbReference type="EC" id="2.7.13.3" evidence="3"/>
<keyword evidence="5" id="KW-0808">Transferase</keyword>
<dbReference type="InterPro" id="IPR036890">
    <property type="entry name" value="HATPase_C_sf"/>
</dbReference>
<proteinExistence type="predicted"/>
<keyword evidence="15" id="KW-1185">Reference proteome</keyword>
<dbReference type="InterPro" id="IPR050428">
    <property type="entry name" value="TCS_sensor_his_kinase"/>
</dbReference>
<dbReference type="EMBL" id="JACHXM010000004">
    <property type="protein sequence ID" value="MBB3140423.1"/>
    <property type="molecule type" value="Genomic_DNA"/>
</dbReference>
<keyword evidence="9" id="KW-0902">Two-component regulatory system</keyword>
<protein>
    <recommendedName>
        <fullName evidence="3">histidine kinase</fullName>
        <ecNumber evidence="3">2.7.13.3</ecNumber>
    </recommendedName>
</protein>
<evidence type="ECO:0000256" key="9">
    <source>
        <dbReference type="ARBA" id="ARBA00023012"/>
    </source>
</evidence>